<dbReference type="InterPro" id="IPR031303">
    <property type="entry name" value="C5_meth_CS"/>
</dbReference>
<dbReference type="EMBL" id="KB445795">
    <property type="protein sequence ID" value="EMD38163.1"/>
    <property type="molecule type" value="Genomic_DNA"/>
</dbReference>
<evidence type="ECO:0000256" key="5">
    <source>
        <dbReference type="ARBA" id="ARBA00023125"/>
    </source>
</evidence>
<dbReference type="HOGENOM" id="CLU_008262_0_0_1"/>
<dbReference type="Gene3D" id="3.90.120.10">
    <property type="entry name" value="DNA Methylase, subunit A, domain 2"/>
    <property type="match status" value="2"/>
</dbReference>
<proteinExistence type="inferred from homology"/>
<dbReference type="GO" id="GO:0003682">
    <property type="term" value="F:chromatin binding"/>
    <property type="evidence" value="ECO:0007669"/>
    <property type="project" value="InterPro"/>
</dbReference>
<dbReference type="InterPro" id="IPR001525">
    <property type="entry name" value="C5_MeTfrase"/>
</dbReference>
<keyword evidence="13" id="KW-1185">Reference proteome</keyword>
<dbReference type="InterPro" id="IPR001025">
    <property type="entry name" value="BAH_dom"/>
</dbReference>
<dbReference type="Proteomes" id="UP000016930">
    <property type="component" value="Unassembled WGS sequence"/>
</dbReference>
<dbReference type="PIRSF" id="PIRSF037404">
    <property type="entry name" value="DNMT1"/>
    <property type="match status" value="1"/>
</dbReference>
<sequence>MYLRTKYAWYILDTPADTYIPLYTGYWLKHRLAHLVASACFDDAEVTYEAFIASLKAEESARAVLGRSLREKDLDVNDVRQYVRNALVELCTDTKLRRALSRGPLVNTICGEILLSPIRAGNPAKSSRHDQRKRLRDLEKDVLQHRNKTVVMPIVGRIAQQFFTQAQSLHVAGHRYSRPGSEFNLRVSEAAEYVHESNPAVVDWDEDSAVTSSTTLPKYYESVFIDGVRYSVGDIVLVEPGEDTNAVREKNAASQRSRTRNHLANTKWFCKICYMYEDEEVRKSGTKRTRVLKKYFHAQWLQHGSQTLLQETAHSKSLFWLTECDDLQVECIFGHCNLRILGLADDEPLDEGEENNDFFTNGLTWDPLYTAFVQIPEREVDSAVRTCEPHTTCFPCGLKALRQERSMWKFSEDDGSISQHGVDYHISDFVYLRVKSEEAYLYQIAEIVNIEPGGSLPIVEASLYGRYDLILRDLKGNEAWSLPKDNRRLFATPTITRVEASAIEGKVYVKPCRTKSELDEWLQADDHYYVDLWAQSPRVTSLKALMNLDYTCTRSCPQCLHAHDSERAEAKRFLNQRGPLRALDLFSGAGGLSTGLNCSDSVNTKWAVEFSPSAALSYQANHPDTIVYNQCTNLLLQHAIDTLEHKKTGPLMSLNEKKRTQLPSLPKPGEVDFIFGGPPCQSFSLMNHSKKADDIRSTLVCNMLSWVELYRPSYFLIENVIGMLFHPLGGEQSGRSVVGGVKMGMVKFIVRAATALGYQIHFRVLQAGQYGAPQGRRRLIFIGARRDLPLPQFPAPSHSFPRKTQCYNLPTGDTLQPITRCQIDEEDDITLEPWAPLPTVTVMDAIGDLPQFDWINPHIELRKSKGDIREAREREENGIPSFDAVARSCKTLPGFTAPAPYSFPPLTRYQTWARETAGEEVEYQYSRTFTHMVVERVANIPFRADADHVDLPRVLYVPRMFESEGVPKKCYRGIYGRIDGNGHFWTAMTTIKPNAKGGRVLHPTQKRIITVRECARAQGFPDHYKFLSNNSRLYDVIADQHRQIGNAVPVPLAMALGKEIERAYLTPDHNSAPDRDMSPEV</sequence>
<feature type="active site" evidence="7 8">
    <location>
        <position position="680"/>
    </location>
</feature>
<protein>
    <recommendedName>
        <fullName evidence="10">Cytosine-specific methyltransferase</fullName>
        <ecNumber evidence="10">2.1.1.37</ecNumber>
    </recommendedName>
</protein>
<evidence type="ECO:0000256" key="2">
    <source>
        <dbReference type="ARBA" id="ARBA00022603"/>
    </source>
</evidence>
<dbReference type="PROSITE" id="PS00094">
    <property type="entry name" value="C5_MTASE_1"/>
    <property type="match status" value="1"/>
</dbReference>
<evidence type="ECO:0000256" key="8">
    <source>
        <dbReference type="PROSITE-ProRule" id="PRU01016"/>
    </source>
</evidence>
<organism evidence="12 13">
    <name type="scientific">Ceriporiopsis subvermispora (strain B)</name>
    <name type="common">White-rot fungus</name>
    <name type="synonym">Gelatoporia subvermispora</name>
    <dbReference type="NCBI Taxonomy" id="914234"/>
    <lineage>
        <taxon>Eukaryota</taxon>
        <taxon>Fungi</taxon>
        <taxon>Dikarya</taxon>
        <taxon>Basidiomycota</taxon>
        <taxon>Agaricomycotina</taxon>
        <taxon>Agaricomycetes</taxon>
        <taxon>Polyporales</taxon>
        <taxon>Gelatoporiaceae</taxon>
        <taxon>Gelatoporia</taxon>
    </lineage>
</organism>
<dbReference type="SUPFAM" id="SSF53335">
    <property type="entry name" value="S-adenosyl-L-methionine-dependent methyltransferases"/>
    <property type="match status" value="1"/>
</dbReference>
<dbReference type="Gene3D" id="2.30.30.490">
    <property type="match status" value="2"/>
</dbReference>
<dbReference type="CDD" id="cd04370">
    <property type="entry name" value="BAH"/>
    <property type="match status" value="1"/>
</dbReference>
<gene>
    <name evidence="12" type="ORF">CERSUDRAFT_122915</name>
</gene>
<dbReference type="InterPro" id="IPR043151">
    <property type="entry name" value="BAH_sf"/>
</dbReference>
<evidence type="ECO:0000256" key="1">
    <source>
        <dbReference type="ARBA" id="ARBA00004123"/>
    </source>
</evidence>
<dbReference type="Pfam" id="PF00145">
    <property type="entry name" value="DNA_methylase"/>
    <property type="match status" value="1"/>
</dbReference>
<dbReference type="AlphaFoldDB" id="M2QM87"/>
<evidence type="ECO:0000256" key="10">
    <source>
        <dbReference type="RuleBase" id="RU000417"/>
    </source>
</evidence>
<comment type="similarity">
    <text evidence="8 9">Belongs to the class I-like SAM-binding methyltransferase superfamily. C5-methyltransferase family.</text>
</comment>
<keyword evidence="5" id="KW-0238">DNA-binding</keyword>
<reference evidence="12 13" key="1">
    <citation type="journal article" date="2012" name="Proc. Natl. Acad. Sci. U.S.A.">
        <title>Comparative genomics of Ceriporiopsis subvermispora and Phanerochaete chrysosporium provide insight into selective ligninolysis.</title>
        <authorList>
            <person name="Fernandez-Fueyo E."/>
            <person name="Ruiz-Duenas F.J."/>
            <person name="Ferreira P."/>
            <person name="Floudas D."/>
            <person name="Hibbett D.S."/>
            <person name="Canessa P."/>
            <person name="Larrondo L.F."/>
            <person name="James T.Y."/>
            <person name="Seelenfreund D."/>
            <person name="Lobos S."/>
            <person name="Polanco R."/>
            <person name="Tello M."/>
            <person name="Honda Y."/>
            <person name="Watanabe T."/>
            <person name="Watanabe T."/>
            <person name="Ryu J.S."/>
            <person name="Kubicek C.P."/>
            <person name="Schmoll M."/>
            <person name="Gaskell J."/>
            <person name="Hammel K.E."/>
            <person name="St John F.J."/>
            <person name="Vanden Wymelenberg A."/>
            <person name="Sabat G."/>
            <person name="Splinter BonDurant S."/>
            <person name="Syed K."/>
            <person name="Yadav J.S."/>
            <person name="Doddapaneni H."/>
            <person name="Subramanian V."/>
            <person name="Lavin J.L."/>
            <person name="Oguiza J.A."/>
            <person name="Perez G."/>
            <person name="Pisabarro A.G."/>
            <person name="Ramirez L."/>
            <person name="Santoyo F."/>
            <person name="Master E."/>
            <person name="Coutinho P.M."/>
            <person name="Henrissat B."/>
            <person name="Lombard V."/>
            <person name="Magnuson J.K."/>
            <person name="Kuees U."/>
            <person name="Hori C."/>
            <person name="Igarashi K."/>
            <person name="Samejima M."/>
            <person name="Held B.W."/>
            <person name="Barry K.W."/>
            <person name="LaButti K.M."/>
            <person name="Lapidus A."/>
            <person name="Lindquist E.A."/>
            <person name="Lucas S.M."/>
            <person name="Riley R."/>
            <person name="Salamov A.A."/>
            <person name="Hoffmeister D."/>
            <person name="Schwenk D."/>
            <person name="Hadar Y."/>
            <person name="Yarden O."/>
            <person name="de Vries R.P."/>
            <person name="Wiebenga A."/>
            <person name="Stenlid J."/>
            <person name="Eastwood D."/>
            <person name="Grigoriev I.V."/>
            <person name="Berka R.M."/>
            <person name="Blanchette R.A."/>
            <person name="Kersten P."/>
            <person name="Martinez A.T."/>
            <person name="Vicuna R."/>
            <person name="Cullen D."/>
        </authorList>
    </citation>
    <scope>NUCLEOTIDE SEQUENCE [LARGE SCALE GENOMIC DNA]</scope>
    <source>
        <strain evidence="12 13">B</strain>
    </source>
</reference>
<dbReference type="NCBIfam" id="TIGR00675">
    <property type="entry name" value="dcm"/>
    <property type="match status" value="1"/>
</dbReference>
<comment type="catalytic activity">
    <reaction evidence="10">
        <text>a 2'-deoxycytidine in DNA + S-adenosyl-L-methionine = a 5-methyl-2'-deoxycytidine in DNA + S-adenosyl-L-homocysteine + H(+)</text>
        <dbReference type="Rhea" id="RHEA:13681"/>
        <dbReference type="Rhea" id="RHEA-COMP:11369"/>
        <dbReference type="Rhea" id="RHEA-COMP:11370"/>
        <dbReference type="ChEBI" id="CHEBI:15378"/>
        <dbReference type="ChEBI" id="CHEBI:57856"/>
        <dbReference type="ChEBI" id="CHEBI:59789"/>
        <dbReference type="ChEBI" id="CHEBI:85452"/>
        <dbReference type="ChEBI" id="CHEBI:85454"/>
        <dbReference type="EC" id="2.1.1.37"/>
    </reaction>
</comment>
<evidence type="ECO:0000256" key="3">
    <source>
        <dbReference type="ARBA" id="ARBA00022679"/>
    </source>
</evidence>
<dbReference type="InterPro" id="IPR029063">
    <property type="entry name" value="SAM-dependent_MTases_sf"/>
</dbReference>
<dbReference type="PANTHER" id="PTHR10629:SF52">
    <property type="entry name" value="DNA (CYTOSINE-5)-METHYLTRANSFERASE 1"/>
    <property type="match status" value="1"/>
</dbReference>
<dbReference type="STRING" id="914234.M2QM87"/>
<evidence type="ECO:0000256" key="4">
    <source>
        <dbReference type="ARBA" id="ARBA00022691"/>
    </source>
</evidence>
<dbReference type="GO" id="GO:0003677">
    <property type="term" value="F:DNA binding"/>
    <property type="evidence" value="ECO:0007669"/>
    <property type="project" value="UniProtKB-KW"/>
</dbReference>
<dbReference type="SMART" id="SM00439">
    <property type="entry name" value="BAH"/>
    <property type="match status" value="1"/>
</dbReference>
<dbReference type="InterPro" id="IPR050390">
    <property type="entry name" value="C5-Methyltransferase"/>
</dbReference>
<evidence type="ECO:0000313" key="13">
    <source>
        <dbReference type="Proteomes" id="UP000016930"/>
    </source>
</evidence>
<dbReference type="GO" id="GO:0005634">
    <property type="term" value="C:nucleus"/>
    <property type="evidence" value="ECO:0007669"/>
    <property type="project" value="UniProtKB-SubCell"/>
</dbReference>
<dbReference type="PROSITE" id="PS51679">
    <property type="entry name" value="SAM_MT_C5"/>
    <property type="match status" value="1"/>
</dbReference>
<name>M2QM87_CERS8</name>
<evidence type="ECO:0000256" key="9">
    <source>
        <dbReference type="RuleBase" id="RU000416"/>
    </source>
</evidence>
<dbReference type="PANTHER" id="PTHR10629">
    <property type="entry name" value="CYTOSINE-SPECIFIC METHYLTRANSFERASE"/>
    <property type="match status" value="1"/>
</dbReference>
<dbReference type="GO" id="GO:0006346">
    <property type="term" value="P:DNA methylation-dependent constitutive heterochromatin formation"/>
    <property type="evidence" value="ECO:0007669"/>
    <property type="project" value="InterPro"/>
</dbReference>
<keyword evidence="2 8" id="KW-0489">Methyltransferase</keyword>
<evidence type="ECO:0000259" key="11">
    <source>
        <dbReference type="PROSITE" id="PS51038"/>
    </source>
</evidence>
<keyword evidence="6" id="KW-0539">Nucleus</keyword>
<dbReference type="InterPro" id="IPR018117">
    <property type="entry name" value="C5_DNA_meth_AS"/>
</dbReference>
<dbReference type="PRINTS" id="PR00105">
    <property type="entry name" value="C5METTRFRASE"/>
</dbReference>
<dbReference type="GO" id="GO:0032259">
    <property type="term" value="P:methylation"/>
    <property type="evidence" value="ECO:0007669"/>
    <property type="project" value="UniProtKB-KW"/>
</dbReference>
<evidence type="ECO:0000256" key="6">
    <source>
        <dbReference type="ARBA" id="ARBA00023242"/>
    </source>
</evidence>
<keyword evidence="3 8" id="KW-0808">Transferase</keyword>
<dbReference type="OrthoDB" id="5376140at2759"/>
<accession>M2QM87</accession>
<comment type="subcellular location">
    <subcellularLocation>
        <location evidence="1">Nucleus</location>
    </subcellularLocation>
</comment>
<dbReference type="Gene3D" id="3.40.50.150">
    <property type="entry name" value="Vaccinia Virus protein VP39"/>
    <property type="match status" value="2"/>
</dbReference>
<dbReference type="GO" id="GO:0003886">
    <property type="term" value="F:DNA (cytosine-5-)-methyltransferase activity"/>
    <property type="evidence" value="ECO:0007669"/>
    <property type="project" value="UniProtKB-EC"/>
</dbReference>
<dbReference type="GO" id="GO:0044027">
    <property type="term" value="P:negative regulation of gene expression via chromosomal CpG island methylation"/>
    <property type="evidence" value="ECO:0007669"/>
    <property type="project" value="TreeGrafter"/>
</dbReference>
<dbReference type="PROSITE" id="PS51038">
    <property type="entry name" value="BAH"/>
    <property type="match status" value="1"/>
</dbReference>
<keyword evidence="4 8" id="KW-0949">S-adenosyl-L-methionine</keyword>
<dbReference type="Pfam" id="PF01426">
    <property type="entry name" value="BAH"/>
    <property type="match status" value="1"/>
</dbReference>
<evidence type="ECO:0000256" key="7">
    <source>
        <dbReference type="PIRSR" id="PIRSR037404-1"/>
    </source>
</evidence>
<dbReference type="PROSITE" id="PS00095">
    <property type="entry name" value="C5_MTASE_2"/>
    <property type="match status" value="1"/>
</dbReference>
<dbReference type="EC" id="2.1.1.37" evidence="10"/>
<evidence type="ECO:0000313" key="12">
    <source>
        <dbReference type="EMBL" id="EMD38163.1"/>
    </source>
</evidence>
<feature type="domain" description="BAH" evidence="11">
    <location>
        <begin position="228"/>
        <end position="376"/>
    </location>
</feature>